<feature type="domain" description="Heterokaryon incompatibility" evidence="1">
    <location>
        <begin position="202"/>
        <end position="266"/>
    </location>
</feature>
<evidence type="ECO:0000313" key="3">
    <source>
        <dbReference type="Proteomes" id="UP001301958"/>
    </source>
</evidence>
<organism evidence="2 3">
    <name type="scientific">Podospora fimiseda</name>
    <dbReference type="NCBI Taxonomy" id="252190"/>
    <lineage>
        <taxon>Eukaryota</taxon>
        <taxon>Fungi</taxon>
        <taxon>Dikarya</taxon>
        <taxon>Ascomycota</taxon>
        <taxon>Pezizomycotina</taxon>
        <taxon>Sordariomycetes</taxon>
        <taxon>Sordariomycetidae</taxon>
        <taxon>Sordariales</taxon>
        <taxon>Podosporaceae</taxon>
        <taxon>Podospora</taxon>
    </lineage>
</organism>
<name>A0AAN7BF96_9PEZI</name>
<sequence length="266" mass="30037">MDVKSNALCNTCNEVVTDIKCHYQRHYNSEFCDQSRDIQIDIRMIKDRIQAAANGCILCREVVNAYKVYYERNPDQEEERHGLKVDLMVGWGFIYLSLDIEESEQTTKLVMFMPKKDLDIKVGRTSAVVEPPSDFGASVAYPQQRVSDCILYHPECGSTSAGSEYFLPTRLLDLGNDSLAMRDDIRLVESGTINCAGGPEPYPLLSHCCGPPRLGNEPLKTTKTNLEQHKKGISFNNDLPKTFRDAVQLARAMSVQYLWIDSLCII</sequence>
<protein>
    <recommendedName>
        <fullName evidence="1">Heterokaryon incompatibility domain-containing protein</fullName>
    </recommendedName>
</protein>
<dbReference type="Pfam" id="PF06985">
    <property type="entry name" value="HET"/>
    <property type="match status" value="1"/>
</dbReference>
<proteinExistence type="predicted"/>
<evidence type="ECO:0000259" key="1">
    <source>
        <dbReference type="Pfam" id="PF06985"/>
    </source>
</evidence>
<gene>
    <name evidence="2" type="ORF">QBC38DRAFT_522721</name>
</gene>
<dbReference type="AlphaFoldDB" id="A0AAN7BF96"/>
<reference evidence="2" key="1">
    <citation type="journal article" date="2023" name="Mol. Phylogenet. Evol.">
        <title>Genome-scale phylogeny and comparative genomics of the fungal order Sordariales.</title>
        <authorList>
            <person name="Hensen N."/>
            <person name="Bonometti L."/>
            <person name="Westerberg I."/>
            <person name="Brannstrom I.O."/>
            <person name="Guillou S."/>
            <person name="Cros-Aarteil S."/>
            <person name="Calhoun S."/>
            <person name="Haridas S."/>
            <person name="Kuo A."/>
            <person name="Mondo S."/>
            <person name="Pangilinan J."/>
            <person name="Riley R."/>
            <person name="LaButti K."/>
            <person name="Andreopoulos B."/>
            <person name="Lipzen A."/>
            <person name="Chen C."/>
            <person name="Yan M."/>
            <person name="Daum C."/>
            <person name="Ng V."/>
            <person name="Clum A."/>
            <person name="Steindorff A."/>
            <person name="Ohm R.A."/>
            <person name="Martin F."/>
            <person name="Silar P."/>
            <person name="Natvig D.O."/>
            <person name="Lalanne C."/>
            <person name="Gautier V."/>
            <person name="Ament-Velasquez S.L."/>
            <person name="Kruys A."/>
            <person name="Hutchinson M.I."/>
            <person name="Powell A.J."/>
            <person name="Barry K."/>
            <person name="Miller A.N."/>
            <person name="Grigoriev I.V."/>
            <person name="Debuchy R."/>
            <person name="Gladieux P."/>
            <person name="Hiltunen Thoren M."/>
            <person name="Johannesson H."/>
        </authorList>
    </citation>
    <scope>NUCLEOTIDE SEQUENCE</scope>
    <source>
        <strain evidence="2">CBS 990.96</strain>
    </source>
</reference>
<dbReference type="PANTHER" id="PTHR33112">
    <property type="entry name" value="DOMAIN PROTEIN, PUTATIVE-RELATED"/>
    <property type="match status" value="1"/>
</dbReference>
<evidence type="ECO:0000313" key="2">
    <source>
        <dbReference type="EMBL" id="KAK4221317.1"/>
    </source>
</evidence>
<dbReference type="Proteomes" id="UP001301958">
    <property type="component" value="Unassembled WGS sequence"/>
</dbReference>
<accession>A0AAN7BF96</accession>
<dbReference type="PANTHER" id="PTHR33112:SF16">
    <property type="entry name" value="HETEROKARYON INCOMPATIBILITY DOMAIN-CONTAINING PROTEIN"/>
    <property type="match status" value="1"/>
</dbReference>
<reference evidence="2" key="2">
    <citation type="submission" date="2023-05" db="EMBL/GenBank/DDBJ databases">
        <authorList>
            <consortium name="Lawrence Berkeley National Laboratory"/>
            <person name="Steindorff A."/>
            <person name="Hensen N."/>
            <person name="Bonometti L."/>
            <person name="Westerberg I."/>
            <person name="Brannstrom I.O."/>
            <person name="Guillou S."/>
            <person name="Cros-Aarteil S."/>
            <person name="Calhoun S."/>
            <person name="Haridas S."/>
            <person name="Kuo A."/>
            <person name="Mondo S."/>
            <person name="Pangilinan J."/>
            <person name="Riley R."/>
            <person name="Labutti K."/>
            <person name="Andreopoulos B."/>
            <person name="Lipzen A."/>
            <person name="Chen C."/>
            <person name="Yanf M."/>
            <person name="Daum C."/>
            <person name="Ng V."/>
            <person name="Clum A."/>
            <person name="Ohm R."/>
            <person name="Martin F."/>
            <person name="Silar P."/>
            <person name="Natvig D."/>
            <person name="Lalanne C."/>
            <person name="Gautier V."/>
            <person name="Ament-Velasquez S.L."/>
            <person name="Kruys A."/>
            <person name="Hutchinson M.I."/>
            <person name="Powell A.J."/>
            <person name="Barry K."/>
            <person name="Miller A.N."/>
            <person name="Grigoriev I.V."/>
            <person name="Debuchy R."/>
            <person name="Gladieux P."/>
            <person name="Thoren M.H."/>
            <person name="Johannesson H."/>
        </authorList>
    </citation>
    <scope>NUCLEOTIDE SEQUENCE</scope>
    <source>
        <strain evidence="2">CBS 990.96</strain>
    </source>
</reference>
<dbReference type="EMBL" id="MU865560">
    <property type="protein sequence ID" value="KAK4221317.1"/>
    <property type="molecule type" value="Genomic_DNA"/>
</dbReference>
<dbReference type="InterPro" id="IPR010730">
    <property type="entry name" value="HET"/>
</dbReference>
<comment type="caution">
    <text evidence="2">The sequence shown here is derived from an EMBL/GenBank/DDBJ whole genome shotgun (WGS) entry which is preliminary data.</text>
</comment>
<keyword evidence="3" id="KW-1185">Reference proteome</keyword>